<dbReference type="Pfam" id="PF00348">
    <property type="entry name" value="polyprenyl_synt"/>
    <property type="match status" value="1"/>
</dbReference>
<keyword evidence="5" id="KW-0460">Magnesium</keyword>
<dbReference type="PROSITE" id="PS00723">
    <property type="entry name" value="POLYPRENYL_SYNTHASE_1"/>
    <property type="match status" value="1"/>
</dbReference>
<dbReference type="InterPro" id="IPR008949">
    <property type="entry name" value="Isoprenoid_synthase_dom_sf"/>
</dbReference>
<dbReference type="Gene3D" id="1.10.600.10">
    <property type="entry name" value="Farnesyl Diphosphate Synthase"/>
    <property type="match status" value="1"/>
</dbReference>
<dbReference type="InterPro" id="IPR000092">
    <property type="entry name" value="Polyprenyl_synt"/>
</dbReference>
<dbReference type="InterPro" id="IPR053378">
    <property type="entry name" value="Prenyl_diphosphate_synthase"/>
</dbReference>
<keyword evidence="9" id="KW-1185">Reference proteome</keyword>
<evidence type="ECO:0000313" key="9">
    <source>
        <dbReference type="Proteomes" id="UP001196980"/>
    </source>
</evidence>
<dbReference type="CDD" id="cd00685">
    <property type="entry name" value="Trans_IPPS_HT"/>
    <property type="match status" value="1"/>
</dbReference>
<reference evidence="8 9" key="1">
    <citation type="journal article" date="2020" name="J Geophys Res Biogeosci">
        <title>Magnetotaxis as an Adaptation to Enable Bacterial Shuttling of Microbial Sulfur and Sulfur Cycling Across Aquatic Oxic#Anoxic Interfaces.</title>
        <authorList>
            <person name="Li J."/>
            <person name="Liu P."/>
            <person name="Wang J."/>
            <person name="Roberts A.P."/>
            <person name="Pan Y."/>
        </authorList>
    </citation>
    <scope>NUCLEOTIDE SEQUENCE [LARGE SCALE GENOMIC DNA]</scope>
    <source>
        <strain evidence="8 9">MYR-1_YQ</strain>
    </source>
</reference>
<dbReference type="SUPFAM" id="SSF48576">
    <property type="entry name" value="Terpenoid synthases"/>
    <property type="match status" value="1"/>
</dbReference>
<evidence type="ECO:0000256" key="2">
    <source>
        <dbReference type="ARBA" id="ARBA00006706"/>
    </source>
</evidence>
<name>A0ABS6RY86_9BACT</name>
<dbReference type="NCBIfam" id="NF045485">
    <property type="entry name" value="FPPsyn"/>
    <property type="match status" value="1"/>
</dbReference>
<dbReference type="PROSITE" id="PS00444">
    <property type="entry name" value="POLYPRENYL_SYNTHASE_2"/>
    <property type="match status" value="1"/>
</dbReference>
<comment type="similarity">
    <text evidence="2 7">Belongs to the FPP/GGPP synthase family.</text>
</comment>
<evidence type="ECO:0000256" key="3">
    <source>
        <dbReference type="ARBA" id="ARBA00022679"/>
    </source>
</evidence>
<proteinExistence type="inferred from homology"/>
<evidence type="ECO:0000256" key="7">
    <source>
        <dbReference type="RuleBase" id="RU004466"/>
    </source>
</evidence>
<keyword evidence="3 7" id="KW-0808">Transferase</keyword>
<dbReference type="PANTHER" id="PTHR43281:SF1">
    <property type="entry name" value="FARNESYL DIPHOSPHATE SYNTHASE"/>
    <property type="match status" value="1"/>
</dbReference>
<comment type="cofactor">
    <cofactor evidence="1">
        <name>Mg(2+)</name>
        <dbReference type="ChEBI" id="CHEBI:18420"/>
    </cofactor>
</comment>
<accession>A0ABS6RY86</accession>
<organism evidence="8 9">
    <name type="scientific">Candidatus Magnetobacterium casense</name>
    <dbReference type="NCBI Taxonomy" id="1455061"/>
    <lineage>
        <taxon>Bacteria</taxon>
        <taxon>Pseudomonadati</taxon>
        <taxon>Nitrospirota</taxon>
        <taxon>Thermodesulfovibrionia</taxon>
        <taxon>Thermodesulfovibrionales</taxon>
        <taxon>Candidatus Magnetobacteriaceae</taxon>
        <taxon>Candidatus Magnetobacterium</taxon>
    </lineage>
</organism>
<gene>
    <name evidence="8" type="ORF">HWQ67_06800</name>
</gene>
<dbReference type="RefSeq" id="WP_218251925.1">
    <property type="nucleotide sequence ID" value="NZ_JABXWD010000090.1"/>
</dbReference>
<evidence type="ECO:0000313" key="8">
    <source>
        <dbReference type="EMBL" id="MBV6341290.1"/>
    </source>
</evidence>
<protein>
    <submittedName>
        <fullName evidence="8">Polyprenyl synthetase family protein</fullName>
    </submittedName>
</protein>
<dbReference type="EMBL" id="JABXWD010000090">
    <property type="protein sequence ID" value="MBV6341290.1"/>
    <property type="molecule type" value="Genomic_DNA"/>
</dbReference>
<keyword evidence="6" id="KW-0414">Isoprene biosynthesis</keyword>
<dbReference type="InterPro" id="IPR033749">
    <property type="entry name" value="Polyprenyl_synt_CS"/>
</dbReference>
<evidence type="ECO:0000256" key="1">
    <source>
        <dbReference type="ARBA" id="ARBA00001946"/>
    </source>
</evidence>
<evidence type="ECO:0000256" key="6">
    <source>
        <dbReference type="ARBA" id="ARBA00023229"/>
    </source>
</evidence>
<evidence type="ECO:0000256" key="4">
    <source>
        <dbReference type="ARBA" id="ARBA00022723"/>
    </source>
</evidence>
<evidence type="ECO:0000256" key="5">
    <source>
        <dbReference type="ARBA" id="ARBA00022842"/>
    </source>
</evidence>
<dbReference type="PANTHER" id="PTHR43281">
    <property type="entry name" value="FARNESYL DIPHOSPHATE SYNTHASE"/>
    <property type="match status" value="1"/>
</dbReference>
<comment type="caution">
    <text evidence="8">The sequence shown here is derived from an EMBL/GenBank/DDBJ whole genome shotgun (WGS) entry which is preliminary data.</text>
</comment>
<dbReference type="SFLD" id="SFLDS00005">
    <property type="entry name" value="Isoprenoid_Synthase_Type_I"/>
    <property type="match status" value="1"/>
</dbReference>
<dbReference type="Proteomes" id="UP001196980">
    <property type="component" value="Unassembled WGS sequence"/>
</dbReference>
<dbReference type="SFLD" id="SFLDG01017">
    <property type="entry name" value="Polyprenyl_Transferase_Like"/>
    <property type="match status" value="1"/>
</dbReference>
<sequence>MELKVYLDEKKRIVENFLLEYFKNSIQPVVLDDAMKYSVFAGGKRLRPVLCMAAYEACGGNGQDILPQAGALELIHTYSLIHDDLPAMDDDDLRRGKPTNHKVYGEAIAILAGDGLLTEAFHMFSHSTMVSDSALLAAIRELSAAAGLYGMVAGQAMDIISEGKVPQIDTLEFIHRNKTAALIRASLMIGGILAEADEQTLQAFRRYGEGIGLAFQVVDDILDVTGTTEELGKTKGADDSRDKMTYPALYGIERSKIIAEDLITAALEAIQPMAEKAGRLREIATYLTRRTN</sequence>
<keyword evidence="4" id="KW-0479">Metal-binding</keyword>